<reference evidence="18" key="1">
    <citation type="submission" date="2018-12" db="EMBL/GenBank/DDBJ databases">
        <authorList>
            <person name="Will S."/>
            <person name="Neumann-Schaal M."/>
            <person name="Henke P."/>
        </authorList>
    </citation>
    <scope>NUCLEOTIDE SEQUENCE</scope>
    <source>
        <strain evidence="18">PCC 7102</strain>
    </source>
</reference>
<dbReference type="Pfam" id="PF00072">
    <property type="entry name" value="Response_reg"/>
    <property type="match status" value="1"/>
</dbReference>
<evidence type="ECO:0000256" key="13">
    <source>
        <dbReference type="ARBA" id="ARBA00023136"/>
    </source>
</evidence>
<dbReference type="InterPro" id="IPR003661">
    <property type="entry name" value="HisK_dim/P_dom"/>
</dbReference>
<dbReference type="PANTHER" id="PTHR43547:SF2">
    <property type="entry name" value="HYBRID SIGNAL TRANSDUCTION HISTIDINE KINASE C"/>
    <property type="match status" value="1"/>
</dbReference>
<dbReference type="CDD" id="cd16922">
    <property type="entry name" value="HATPase_EvgS-ArcB-TorS-like"/>
    <property type="match status" value="1"/>
</dbReference>
<evidence type="ECO:0000256" key="2">
    <source>
        <dbReference type="ARBA" id="ARBA00004370"/>
    </source>
</evidence>
<dbReference type="InterPro" id="IPR004358">
    <property type="entry name" value="Sig_transdc_His_kin-like_C"/>
</dbReference>
<evidence type="ECO:0000256" key="8">
    <source>
        <dbReference type="ARBA" id="ARBA00022741"/>
    </source>
</evidence>
<dbReference type="PRINTS" id="PR00344">
    <property type="entry name" value="BCTRLSENSOR"/>
</dbReference>
<feature type="modified residue" description="4-aspartylphosphate" evidence="15">
    <location>
        <position position="459"/>
    </location>
</feature>
<evidence type="ECO:0000256" key="14">
    <source>
        <dbReference type="ARBA" id="ARBA00074306"/>
    </source>
</evidence>
<dbReference type="EMBL" id="RSCL01000021">
    <property type="protein sequence ID" value="RUT01064.1"/>
    <property type="molecule type" value="Genomic_DNA"/>
</dbReference>
<dbReference type="InterPro" id="IPR001789">
    <property type="entry name" value="Sig_transdc_resp-reg_receiver"/>
</dbReference>
<dbReference type="CDD" id="cd00082">
    <property type="entry name" value="HisKA"/>
    <property type="match status" value="1"/>
</dbReference>
<keyword evidence="6" id="KW-0808">Transferase</keyword>
<dbReference type="Proteomes" id="UP000271624">
    <property type="component" value="Unassembled WGS sequence"/>
</dbReference>
<keyword evidence="12" id="KW-0902">Two-component regulatory system</keyword>
<feature type="domain" description="Response regulatory" evidence="17">
    <location>
        <begin position="410"/>
        <end position="528"/>
    </location>
</feature>
<evidence type="ECO:0000259" key="16">
    <source>
        <dbReference type="PROSITE" id="PS50109"/>
    </source>
</evidence>
<dbReference type="PANTHER" id="PTHR43547">
    <property type="entry name" value="TWO-COMPONENT HISTIDINE KINASE"/>
    <property type="match status" value="1"/>
</dbReference>
<dbReference type="EC" id="2.7.13.3" evidence="4"/>
<dbReference type="InterPro" id="IPR035965">
    <property type="entry name" value="PAS-like_dom_sf"/>
</dbReference>
<organism evidence="18 19">
    <name type="scientific">Dulcicalothrix desertica PCC 7102</name>
    <dbReference type="NCBI Taxonomy" id="232991"/>
    <lineage>
        <taxon>Bacteria</taxon>
        <taxon>Bacillati</taxon>
        <taxon>Cyanobacteriota</taxon>
        <taxon>Cyanophyceae</taxon>
        <taxon>Nostocales</taxon>
        <taxon>Calotrichaceae</taxon>
        <taxon>Dulcicalothrix</taxon>
    </lineage>
</organism>
<dbReference type="CDD" id="cd17580">
    <property type="entry name" value="REC_2_DhkD-like"/>
    <property type="match status" value="1"/>
</dbReference>
<dbReference type="InterPro" id="IPR036890">
    <property type="entry name" value="HATPase_C_sf"/>
</dbReference>
<accession>A0A3S1AI72</accession>
<dbReference type="SUPFAM" id="SSF55785">
    <property type="entry name" value="PYP-like sensor domain (PAS domain)"/>
    <property type="match status" value="1"/>
</dbReference>
<dbReference type="RefSeq" id="WP_127085193.1">
    <property type="nucleotide sequence ID" value="NZ_RSCL01000021.1"/>
</dbReference>
<evidence type="ECO:0000259" key="17">
    <source>
        <dbReference type="PROSITE" id="PS50110"/>
    </source>
</evidence>
<dbReference type="GO" id="GO:0005524">
    <property type="term" value="F:ATP binding"/>
    <property type="evidence" value="ECO:0007669"/>
    <property type="project" value="UniProtKB-KW"/>
</dbReference>
<keyword evidence="7" id="KW-0812">Transmembrane</keyword>
<evidence type="ECO:0000256" key="1">
    <source>
        <dbReference type="ARBA" id="ARBA00000085"/>
    </source>
</evidence>
<dbReference type="FunFam" id="3.30.565.10:FF:000010">
    <property type="entry name" value="Sensor histidine kinase RcsC"/>
    <property type="match status" value="1"/>
</dbReference>
<evidence type="ECO:0000313" key="18">
    <source>
        <dbReference type="EMBL" id="RUT01064.1"/>
    </source>
</evidence>
<dbReference type="OrthoDB" id="219325at2"/>
<evidence type="ECO:0000256" key="9">
    <source>
        <dbReference type="ARBA" id="ARBA00022777"/>
    </source>
</evidence>
<dbReference type="Gene3D" id="3.30.565.10">
    <property type="entry name" value="Histidine kinase-like ATPase, C-terminal domain"/>
    <property type="match status" value="1"/>
</dbReference>
<feature type="domain" description="Histidine kinase" evidence="16">
    <location>
        <begin position="171"/>
        <end position="389"/>
    </location>
</feature>
<dbReference type="SUPFAM" id="SSF55874">
    <property type="entry name" value="ATPase domain of HSP90 chaperone/DNA topoisomerase II/histidine kinase"/>
    <property type="match status" value="1"/>
</dbReference>
<evidence type="ECO:0000256" key="5">
    <source>
        <dbReference type="ARBA" id="ARBA00022553"/>
    </source>
</evidence>
<keyword evidence="5 15" id="KW-0597">Phosphoprotein</keyword>
<evidence type="ECO:0000256" key="10">
    <source>
        <dbReference type="ARBA" id="ARBA00022840"/>
    </source>
</evidence>
<proteinExistence type="inferred from homology"/>
<comment type="similarity">
    <text evidence="3">In the N-terminal section; belongs to the phytochrome family.</text>
</comment>
<dbReference type="GO" id="GO:0016020">
    <property type="term" value="C:membrane"/>
    <property type="evidence" value="ECO:0007669"/>
    <property type="project" value="UniProtKB-SubCell"/>
</dbReference>
<dbReference type="AlphaFoldDB" id="A0A3S1AI72"/>
<comment type="caution">
    <text evidence="18">The sequence shown here is derived from an EMBL/GenBank/DDBJ whole genome shotgun (WGS) entry which is preliminary data.</text>
</comment>
<dbReference type="SUPFAM" id="SSF52172">
    <property type="entry name" value="CheY-like"/>
    <property type="match status" value="1"/>
</dbReference>
<dbReference type="FunFam" id="1.10.287.130:FF:000004">
    <property type="entry name" value="Ethylene receptor 1"/>
    <property type="match status" value="1"/>
</dbReference>
<dbReference type="Gene3D" id="3.40.50.2300">
    <property type="match status" value="1"/>
</dbReference>
<dbReference type="Gene3D" id="3.30.450.20">
    <property type="entry name" value="PAS domain"/>
    <property type="match status" value="1"/>
</dbReference>
<keyword evidence="11" id="KW-1133">Transmembrane helix</keyword>
<comment type="catalytic activity">
    <reaction evidence="1">
        <text>ATP + protein L-histidine = ADP + protein N-phospho-L-histidine.</text>
        <dbReference type="EC" id="2.7.13.3"/>
    </reaction>
</comment>
<dbReference type="InterPro" id="IPR013656">
    <property type="entry name" value="PAS_4"/>
</dbReference>
<dbReference type="PROSITE" id="PS50109">
    <property type="entry name" value="HIS_KIN"/>
    <property type="match status" value="1"/>
</dbReference>
<keyword evidence="9" id="KW-0418">Kinase</keyword>
<dbReference type="Pfam" id="PF02518">
    <property type="entry name" value="HATPase_c"/>
    <property type="match status" value="1"/>
</dbReference>
<dbReference type="InterPro" id="IPR036097">
    <property type="entry name" value="HisK_dim/P_sf"/>
</dbReference>
<dbReference type="PROSITE" id="PS50110">
    <property type="entry name" value="RESPONSE_REGULATORY"/>
    <property type="match status" value="1"/>
</dbReference>
<evidence type="ECO:0000256" key="3">
    <source>
        <dbReference type="ARBA" id="ARBA00006402"/>
    </source>
</evidence>
<sequence length="532" mass="59647">MLEIIAQWQEKFSHFDLIPLGLCILKSDYTVIYWNNCLEEWTKIPRKSILGTSLTQRFPHLSQLQYASRFEDIFKGGPPAIFSSQLHNYIIPAPSSQGKNRIQHTTVTSLPGIEEDSYYALMSIQDVTDLTYRVQKYRTMRDRALAEAVERKLAQESAEAANRVKDEFLAILSHELRTPLNPILGWSKLLKTRTLDEKSKSLAIETIERNAKLQVQLIDDLLDVSRILRGKLELELETVDLAYIIQAALETVRLAAEAKSIQLNIEINYDIGKILGDANRLQQIVINLLTNAVKFTPTGGEVTISLEQIDTQVQLKISDTGKGITREFLPYIFESFRQADSSTTRKFGGLGLGLAISRHLVELHGGTIMAESLGEGLGATFTCCFPVVAVMAPQVKQELEEDFTSLAEVNVLVVDDEVDNLELITFVLEQYGARVTAFNSGTDALEAIRLNQPDVIISDIGMPTMDGYELMRQIRALPQYQNISIPAIALTAYGTDIDNEKIRNIGYKYHIVKPVAFDELVRAVVELVRVVV</sequence>
<evidence type="ECO:0000256" key="6">
    <source>
        <dbReference type="ARBA" id="ARBA00022679"/>
    </source>
</evidence>
<dbReference type="Pfam" id="PF08448">
    <property type="entry name" value="PAS_4"/>
    <property type="match status" value="1"/>
</dbReference>
<evidence type="ECO:0000256" key="15">
    <source>
        <dbReference type="PROSITE-ProRule" id="PRU00169"/>
    </source>
</evidence>
<dbReference type="SMART" id="SM00388">
    <property type="entry name" value="HisKA"/>
    <property type="match status" value="1"/>
</dbReference>
<gene>
    <name evidence="18" type="ORF">DSM106972_070700</name>
</gene>
<evidence type="ECO:0000256" key="7">
    <source>
        <dbReference type="ARBA" id="ARBA00022692"/>
    </source>
</evidence>
<dbReference type="GO" id="GO:0000155">
    <property type="term" value="F:phosphorelay sensor kinase activity"/>
    <property type="evidence" value="ECO:0007669"/>
    <property type="project" value="InterPro"/>
</dbReference>
<name>A0A3S1AI72_9CYAN</name>
<dbReference type="InterPro" id="IPR005467">
    <property type="entry name" value="His_kinase_dom"/>
</dbReference>
<comment type="subcellular location">
    <subcellularLocation>
        <location evidence="2">Membrane</location>
    </subcellularLocation>
</comment>
<keyword evidence="8" id="KW-0547">Nucleotide-binding</keyword>
<evidence type="ECO:0000256" key="11">
    <source>
        <dbReference type="ARBA" id="ARBA00022989"/>
    </source>
</evidence>
<dbReference type="InterPro" id="IPR003594">
    <property type="entry name" value="HATPase_dom"/>
</dbReference>
<evidence type="ECO:0000256" key="12">
    <source>
        <dbReference type="ARBA" id="ARBA00023012"/>
    </source>
</evidence>
<dbReference type="SMART" id="SM00448">
    <property type="entry name" value="REC"/>
    <property type="match status" value="1"/>
</dbReference>
<dbReference type="SMART" id="SM00387">
    <property type="entry name" value="HATPase_c"/>
    <property type="match status" value="1"/>
</dbReference>
<evidence type="ECO:0000313" key="19">
    <source>
        <dbReference type="Proteomes" id="UP000271624"/>
    </source>
</evidence>
<keyword evidence="19" id="KW-1185">Reference proteome</keyword>
<keyword evidence="10" id="KW-0067">ATP-binding</keyword>
<protein>
    <recommendedName>
        <fullName evidence="14">Circadian input-output histidine kinase CikA</fullName>
        <ecNumber evidence="4">2.7.13.3</ecNumber>
    </recommendedName>
</protein>
<dbReference type="SUPFAM" id="SSF47384">
    <property type="entry name" value="Homodimeric domain of signal transducing histidine kinase"/>
    <property type="match status" value="1"/>
</dbReference>
<dbReference type="Gene3D" id="1.10.287.130">
    <property type="match status" value="1"/>
</dbReference>
<keyword evidence="13" id="KW-0472">Membrane</keyword>
<dbReference type="Pfam" id="PF00512">
    <property type="entry name" value="HisKA"/>
    <property type="match status" value="1"/>
</dbReference>
<dbReference type="InterPro" id="IPR011006">
    <property type="entry name" value="CheY-like_superfamily"/>
</dbReference>
<evidence type="ECO:0000256" key="4">
    <source>
        <dbReference type="ARBA" id="ARBA00012438"/>
    </source>
</evidence>
<reference evidence="18" key="2">
    <citation type="journal article" date="2019" name="Genome Biol. Evol.">
        <title>Day and night: Metabolic profiles and evolutionary relationships of six axenic non-marine cyanobacteria.</title>
        <authorList>
            <person name="Will S.E."/>
            <person name="Henke P."/>
            <person name="Boedeker C."/>
            <person name="Huang S."/>
            <person name="Brinkmann H."/>
            <person name="Rohde M."/>
            <person name="Jarek M."/>
            <person name="Friedl T."/>
            <person name="Seufert S."/>
            <person name="Schumacher M."/>
            <person name="Overmann J."/>
            <person name="Neumann-Schaal M."/>
            <person name="Petersen J."/>
        </authorList>
    </citation>
    <scope>NUCLEOTIDE SEQUENCE [LARGE SCALE GENOMIC DNA]</scope>
    <source>
        <strain evidence="18">PCC 7102</strain>
    </source>
</reference>